<dbReference type="HOGENOM" id="CLU_721708_0_0_1"/>
<feature type="compositionally biased region" description="Basic residues" evidence="1">
    <location>
        <begin position="78"/>
        <end position="92"/>
    </location>
</feature>
<organism evidence="2 3">
    <name type="scientific">Collybiopsis luxurians FD-317 M1</name>
    <dbReference type="NCBI Taxonomy" id="944289"/>
    <lineage>
        <taxon>Eukaryota</taxon>
        <taxon>Fungi</taxon>
        <taxon>Dikarya</taxon>
        <taxon>Basidiomycota</taxon>
        <taxon>Agaricomycotina</taxon>
        <taxon>Agaricomycetes</taxon>
        <taxon>Agaricomycetidae</taxon>
        <taxon>Agaricales</taxon>
        <taxon>Marasmiineae</taxon>
        <taxon>Omphalotaceae</taxon>
        <taxon>Collybiopsis</taxon>
        <taxon>Collybiopsis luxurians</taxon>
    </lineage>
</organism>
<accession>A0A0D0CDN9</accession>
<protein>
    <submittedName>
        <fullName evidence="2">Uncharacterized protein</fullName>
    </submittedName>
</protein>
<reference evidence="2 3" key="1">
    <citation type="submission" date="2014-04" db="EMBL/GenBank/DDBJ databases">
        <title>Evolutionary Origins and Diversification of the Mycorrhizal Mutualists.</title>
        <authorList>
            <consortium name="DOE Joint Genome Institute"/>
            <consortium name="Mycorrhizal Genomics Consortium"/>
            <person name="Kohler A."/>
            <person name="Kuo A."/>
            <person name="Nagy L.G."/>
            <person name="Floudas D."/>
            <person name="Copeland A."/>
            <person name="Barry K.W."/>
            <person name="Cichocki N."/>
            <person name="Veneault-Fourrey C."/>
            <person name="LaButti K."/>
            <person name="Lindquist E.A."/>
            <person name="Lipzen A."/>
            <person name="Lundell T."/>
            <person name="Morin E."/>
            <person name="Murat C."/>
            <person name="Riley R."/>
            <person name="Ohm R."/>
            <person name="Sun H."/>
            <person name="Tunlid A."/>
            <person name="Henrissat B."/>
            <person name="Grigoriev I.V."/>
            <person name="Hibbett D.S."/>
            <person name="Martin F."/>
        </authorList>
    </citation>
    <scope>NUCLEOTIDE SEQUENCE [LARGE SCALE GENOMIC DNA]</scope>
    <source>
        <strain evidence="2 3">FD-317 M1</strain>
    </source>
</reference>
<dbReference type="EMBL" id="KN834774">
    <property type="protein sequence ID" value="KIK60589.1"/>
    <property type="molecule type" value="Genomic_DNA"/>
</dbReference>
<evidence type="ECO:0000256" key="1">
    <source>
        <dbReference type="SAM" id="MobiDB-lite"/>
    </source>
</evidence>
<keyword evidence="3" id="KW-1185">Reference proteome</keyword>
<evidence type="ECO:0000313" key="3">
    <source>
        <dbReference type="Proteomes" id="UP000053593"/>
    </source>
</evidence>
<sequence>MDCYWSSTGTSSDSAHHSISFVPGPTLFPEPGDSYLLEGSAPQPKKPWANFKAWSAKRKGESSKSGGGHSGGSGKGRNASKKGGKGKKKKTKLQTSLHLHISILWNMLGHSSVLKPVNGASIIEFDQKFADTPQPSLKEHVEGMLKASATSNAQVLTARMFSSVAAVGLSYQALLGDLAYVQIAPGDLVLHNQMERCRSIYCKYVFGYQAQRLQLEMKEEGTNEKRDALVNTYKCRTQILIQAPIIQSISSEKRLGTVDLLLNSSPGQQGDCIWKTQEDAQCQSLPHLPMDVLIDYFSPNYFNNFLSAKLHAHYAANGVALPLEQHCQVQGEVESWKNMKEEEFVEAYGNAVLALYHILTQKELDQMDEYNYTNDDEDMESEE</sequence>
<feature type="compositionally biased region" description="Gly residues" evidence="1">
    <location>
        <begin position="65"/>
        <end position="75"/>
    </location>
</feature>
<dbReference type="Proteomes" id="UP000053593">
    <property type="component" value="Unassembled WGS sequence"/>
</dbReference>
<dbReference type="AlphaFoldDB" id="A0A0D0CDN9"/>
<name>A0A0D0CDN9_9AGAR</name>
<proteinExistence type="predicted"/>
<feature type="compositionally biased region" description="Polar residues" evidence="1">
    <location>
        <begin position="1"/>
        <end position="13"/>
    </location>
</feature>
<gene>
    <name evidence="2" type="ORF">GYMLUDRAFT_59360</name>
</gene>
<feature type="region of interest" description="Disordered" evidence="1">
    <location>
        <begin position="1"/>
        <end position="93"/>
    </location>
</feature>
<dbReference type="OrthoDB" id="3056461at2759"/>
<evidence type="ECO:0000313" key="2">
    <source>
        <dbReference type="EMBL" id="KIK60589.1"/>
    </source>
</evidence>